<comment type="caution">
    <text evidence="1">The sequence shown here is derived from an EMBL/GenBank/DDBJ whole genome shotgun (WGS) entry which is preliminary data.</text>
</comment>
<evidence type="ECO:0000313" key="1">
    <source>
        <dbReference type="EMBL" id="GAA4126961.1"/>
    </source>
</evidence>
<name>A0ABP7XWF7_9ACTN</name>
<evidence type="ECO:0000313" key="2">
    <source>
        <dbReference type="Proteomes" id="UP001500266"/>
    </source>
</evidence>
<keyword evidence="2" id="KW-1185">Reference proteome</keyword>
<gene>
    <name evidence="1" type="ORF">GCM10022416_01190</name>
</gene>
<dbReference type="EMBL" id="BAABDO010000001">
    <property type="protein sequence ID" value="GAA4126961.1"/>
    <property type="molecule type" value="Genomic_DNA"/>
</dbReference>
<accession>A0ABP7XWF7</accession>
<organism evidence="1 2">
    <name type="scientific">Actinomadura keratinilytica</name>
    <dbReference type="NCBI Taxonomy" id="547461"/>
    <lineage>
        <taxon>Bacteria</taxon>
        <taxon>Bacillati</taxon>
        <taxon>Actinomycetota</taxon>
        <taxon>Actinomycetes</taxon>
        <taxon>Streptosporangiales</taxon>
        <taxon>Thermomonosporaceae</taxon>
        <taxon>Actinomadura</taxon>
    </lineage>
</organism>
<dbReference type="Proteomes" id="UP001500266">
    <property type="component" value="Unassembled WGS sequence"/>
</dbReference>
<protein>
    <submittedName>
        <fullName evidence="1">Uncharacterized protein</fullName>
    </submittedName>
</protein>
<proteinExistence type="predicted"/>
<sequence length="135" mass="14801">MLHGAHGRQVPDAREEVIAHVRAQERHILGRLDLVAHDRDVDPVVTGVVGVLPVDGHAFPCRLDHQEHNVEPREQTAGERVRPCGHVHDDVLPGPVDEVVEVQLDRSGLAVIAGHPEVILVELPRGHERHAPDAP</sequence>
<reference evidence="2" key="1">
    <citation type="journal article" date="2019" name="Int. J. Syst. Evol. Microbiol.">
        <title>The Global Catalogue of Microorganisms (GCM) 10K type strain sequencing project: providing services to taxonomists for standard genome sequencing and annotation.</title>
        <authorList>
            <consortium name="The Broad Institute Genomics Platform"/>
            <consortium name="The Broad Institute Genome Sequencing Center for Infectious Disease"/>
            <person name="Wu L."/>
            <person name="Ma J."/>
        </authorList>
    </citation>
    <scope>NUCLEOTIDE SEQUENCE [LARGE SCALE GENOMIC DNA]</scope>
    <source>
        <strain evidence="2">JCM 17316</strain>
    </source>
</reference>